<comment type="caution">
    <text evidence="2">The sequence shown here is derived from an EMBL/GenBank/DDBJ whole genome shotgun (WGS) entry which is preliminary data.</text>
</comment>
<gene>
    <name evidence="2" type="ORF">HMPREF2137_02040</name>
</gene>
<dbReference type="OrthoDB" id="1080223at2"/>
<name>A0A096BTC1_9BACT</name>
<feature type="transmembrane region" description="Helical" evidence="1">
    <location>
        <begin position="36"/>
        <end position="58"/>
    </location>
</feature>
<evidence type="ECO:0000256" key="1">
    <source>
        <dbReference type="SAM" id="Phobius"/>
    </source>
</evidence>
<evidence type="ECO:0000313" key="2">
    <source>
        <dbReference type="EMBL" id="KGF36419.1"/>
    </source>
</evidence>
<keyword evidence="1" id="KW-1133">Transmembrane helix</keyword>
<proteinExistence type="predicted"/>
<feature type="transmembrane region" description="Helical" evidence="1">
    <location>
        <begin position="102"/>
        <end position="123"/>
    </location>
</feature>
<sequence length="136" mass="15433">MIDSVVKQYKKVSLWIIAGFMLSFLLAIQITSRTTMLTGLVVCVVYFLISTLVYAAFWKSTAKASPTKLTGFYLTAMAVKFFLGILVVLAYCLIVRTREQVIAFAAMFSIYYLAMVTYDAIYFSRVEKKNQISIKK</sequence>
<protein>
    <submittedName>
        <fullName evidence="2">Uncharacterized protein</fullName>
    </submittedName>
</protein>
<reference evidence="2 3" key="1">
    <citation type="submission" date="2014-07" db="EMBL/GenBank/DDBJ databases">
        <authorList>
            <person name="McCorrison J."/>
            <person name="Sanka R."/>
            <person name="Torralba M."/>
            <person name="Gillis M."/>
            <person name="Haft D.H."/>
            <person name="Methe B."/>
            <person name="Sutton G."/>
            <person name="Nelson K.E."/>
        </authorList>
    </citation>
    <scope>NUCLEOTIDE SEQUENCE [LARGE SCALE GENOMIC DNA]</scope>
    <source>
        <strain evidence="2 3">DNF00853</strain>
    </source>
</reference>
<dbReference type="RefSeq" id="WP_036871790.1">
    <property type="nucleotide sequence ID" value="NZ_JRNN01000027.1"/>
</dbReference>
<evidence type="ECO:0000313" key="3">
    <source>
        <dbReference type="Proteomes" id="UP000029556"/>
    </source>
</evidence>
<keyword evidence="1" id="KW-0812">Transmembrane</keyword>
<keyword evidence="1" id="KW-0472">Membrane</keyword>
<dbReference type="Proteomes" id="UP000029556">
    <property type="component" value="Unassembled WGS sequence"/>
</dbReference>
<dbReference type="EMBL" id="JRNN01000027">
    <property type="protein sequence ID" value="KGF36419.1"/>
    <property type="molecule type" value="Genomic_DNA"/>
</dbReference>
<accession>A0A096BTC1</accession>
<feature type="transmembrane region" description="Helical" evidence="1">
    <location>
        <begin position="12"/>
        <end position="30"/>
    </location>
</feature>
<feature type="transmembrane region" description="Helical" evidence="1">
    <location>
        <begin position="70"/>
        <end position="96"/>
    </location>
</feature>
<organism evidence="2 3">
    <name type="scientific">Hoylesella buccalis DNF00853</name>
    <dbReference type="NCBI Taxonomy" id="1401074"/>
    <lineage>
        <taxon>Bacteria</taxon>
        <taxon>Pseudomonadati</taxon>
        <taxon>Bacteroidota</taxon>
        <taxon>Bacteroidia</taxon>
        <taxon>Bacteroidales</taxon>
        <taxon>Prevotellaceae</taxon>
        <taxon>Hoylesella</taxon>
    </lineage>
</organism>
<dbReference type="AlphaFoldDB" id="A0A096BTC1"/>